<dbReference type="AlphaFoldDB" id="A0A7J7DSP7"/>
<dbReference type="InterPro" id="IPR001965">
    <property type="entry name" value="Znf_PHD"/>
</dbReference>
<comment type="caution">
    <text evidence="7">The sequence shown here is derived from an EMBL/GenBank/DDBJ whole genome shotgun (WGS) entry which is preliminary data.</text>
</comment>
<dbReference type="PROSITE" id="PS50016">
    <property type="entry name" value="ZF_PHD_2"/>
    <property type="match status" value="1"/>
</dbReference>
<dbReference type="InterPro" id="IPR019786">
    <property type="entry name" value="Zinc_finger_PHD-type_CS"/>
</dbReference>
<dbReference type="InParanoid" id="A0A7J7DSP7"/>
<dbReference type="InterPro" id="IPR047171">
    <property type="entry name" value="BAZ1A"/>
</dbReference>
<dbReference type="InterPro" id="IPR019787">
    <property type="entry name" value="Znf_PHD-finger"/>
</dbReference>
<dbReference type="InterPro" id="IPR011124">
    <property type="entry name" value="Znf_CW"/>
</dbReference>
<protein>
    <submittedName>
        <fullName evidence="7">Uncharacterized protein</fullName>
    </submittedName>
</protein>
<evidence type="ECO:0000313" key="7">
    <source>
        <dbReference type="EMBL" id="KAF5749390.1"/>
    </source>
</evidence>
<dbReference type="SUPFAM" id="SSF57903">
    <property type="entry name" value="FYVE/PHD zinc finger"/>
    <property type="match status" value="1"/>
</dbReference>
<evidence type="ECO:0000256" key="1">
    <source>
        <dbReference type="ARBA" id="ARBA00022723"/>
    </source>
</evidence>
<keyword evidence="8" id="KW-1185">Reference proteome</keyword>
<evidence type="ECO:0000259" key="6">
    <source>
        <dbReference type="PROSITE" id="PS51050"/>
    </source>
</evidence>
<dbReference type="PROSITE" id="PS01359">
    <property type="entry name" value="ZF_PHD_1"/>
    <property type="match status" value="1"/>
</dbReference>
<dbReference type="PROSITE" id="PS51050">
    <property type="entry name" value="ZF_CW"/>
    <property type="match status" value="1"/>
</dbReference>
<dbReference type="GO" id="GO:0000228">
    <property type="term" value="C:nuclear chromosome"/>
    <property type="evidence" value="ECO:0007669"/>
    <property type="project" value="TreeGrafter"/>
</dbReference>
<dbReference type="Gene3D" id="3.30.40.100">
    <property type="match status" value="1"/>
</dbReference>
<dbReference type="FunFam" id="3.30.40.100:FF:000005">
    <property type="entry name" value="uncharacterized protein LOC106759733 isoform X4"/>
    <property type="match status" value="1"/>
</dbReference>
<reference evidence="7 8" key="1">
    <citation type="journal article" date="2020" name="Nat. Commun.">
        <title>Genome of Tripterygium wilfordii and identification of cytochrome P450 involved in triptolide biosynthesis.</title>
        <authorList>
            <person name="Tu L."/>
            <person name="Su P."/>
            <person name="Zhang Z."/>
            <person name="Gao L."/>
            <person name="Wang J."/>
            <person name="Hu T."/>
            <person name="Zhou J."/>
            <person name="Zhang Y."/>
            <person name="Zhao Y."/>
            <person name="Liu Y."/>
            <person name="Song Y."/>
            <person name="Tong Y."/>
            <person name="Lu Y."/>
            <person name="Yang J."/>
            <person name="Xu C."/>
            <person name="Jia M."/>
            <person name="Peters R.J."/>
            <person name="Huang L."/>
            <person name="Gao W."/>
        </authorList>
    </citation>
    <scope>NUCLEOTIDE SEQUENCE [LARGE SCALE GENOMIC DNA]</scope>
    <source>
        <strain evidence="8">cv. XIE 37</strain>
        <tissue evidence="7">Leaf</tissue>
    </source>
</reference>
<dbReference type="GO" id="GO:0006355">
    <property type="term" value="P:regulation of DNA-templated transcription"/>
    <property type="evidence" value="ECO:0007669"/>
    <property type="project" value="TreeGrafter"/>
</dbReference>
<dbReference type="SMART" id="SM00249">
    <property type="entry name" value="PHD"/>
    <property type="match status" value="1"/>
</dbReference>
<dbReference type="PANTHER" id="PTHR46510:SF1">
    <property type="entry name" value="BROMODOMAIN ADJACENT TO ZINC FINGER DOMAIN PROTEIN 1A"/>
    <property type="match status" value="1"/>
</dbReference>
<dbReference type="Pfam" id="PF00628">
    <property type="entry name" value="PHD"/>
    <property type="match status" value="1"/>
</dbReference>
<evidence type="ECO:0000256" key="2">
    <source>
        <dbReference type="ARBA" id="ARBA00022771"/>
    </source>
</evidence>
<dbReference type="GO" id="GO:0003677">
    <property type="term" value="F:DNA binding"/>
    <property type="evidence" value="ECO:0007669"/>
    <property type="project" value="TreeGrafter"/>
</dbReference>
<dbReference type="InterPro" id="IPR011011">
    <property type="entry name" value="Znf_FYVE_PHD"/>
</dbReference>
<dbReference type="PANTHER" id="PTHR46510">
    <property type="entry name" value="BROMODOMAIN ADJACENT TO ZINC FINGER DOMAIN PROTEIN 1A"/>
    <property type="match status" value="1"/>
</dbReference>
<sequence length="538" mass="59410">MLIQSSLPSSIEAALFHVSILRKEDLMCNRMPGAETWQMIPKCEEPNDRLNEATSVTKKKDNANDICPLNFSELSQLSTVSPMSESPAPKFVYVRRKQQGNSSFDFPIQTSVKAKRAVDCRSVVNFSAPSVAVEEQPVDSLNELQTLAVGVTVRPPPVFNVEPNVLKSETINGSSFIEERGSNEAAKSVLHKIVVVDSVNDSCSSSKSAMELVKASMKTEADDRGECSSSSVTFTEVLGEGMSARDLCIAVLRSQGFLRAVKSTMTHASDDGFGGSSDSSCSRSCKMCGNSGTTLKLLICDTCEEAYHLSCCNPPIKNIPEDDEWFCQLCLNDKCMRKKTSRKFSNIIHGGDRSKNAWNEDESNPIALMLIETDPYRTSVRVGKGFQVEVPEWLGPRNSEIDAFDELLLPGASSCTSSHELNTEKCLKKDPIGNWLQCREVICGVAEEGNEVICGKWRRAPLFEAQTDNWECFCAFLWDPIHADCAVPQELETEEVLKQLKYVEMLRHRLVAKRRKLNCANKGSSVDAGGDARTGQRQ</sequence>
<evidence type="ECO:0000256" key="3">
    <source>
        <dbReference type="ARBA" id="ARBA00022833"/>
    </source>
</evidence>
<dbReference type="OrthoDB" id="787137at2759"/>
<dbReference type="Proteomes" id="UP000593562">
    <property type="component" value="Unassembled WGS sequence"/>
</dbReference>
<evidence type="ECO:0000256" key="4">
    <source>
        <dbReference type="PROSITE-ProRule" id="PRU00146"/>
    </source>
</evidence>
<name>A0A7J7DSP7_TRIWF</name>
<dbReference type="GO" id="GO:0031445">
    <property type="term" value="P:regulation of heterochromatin formation"/>
    <property type="evidence" value="ECO:0007669"/>
    <property type="project" value="TreeGrafter"/>
</dbReference>
<gene>
    <name evidence="7" type="ORF">HS088_TW04G01359</name>
</gene>
<keyword evidence="3" id="KW-0862">Zinc</keyword>
<dbReference type="Gene3D" id="2.30.30.1150">
    <property type="match status" value="1"/>
</dbReference>
<keyword evidence="2 4" id="KW-0863">Zinc-finger</keyword>
<accession>A0A7J7DSP7</accession>
<dbReference type="EMBL" id="JAAARO010000004">
    <property type="protein sequence ID" value="KAF5749390.1"/>
    <property type="molecule type" value="Genomic_DNA"/>
</dbReference>
<dbReference type="GO" id="GO:0045740">
    <property type="term" value="P:positive regulation of DNA replication"/>
    <property type="evidence" value="ECO:0007669"/>
    <property type="project" value="TreeGrafter"/>
</dbReference>
<feature type="domain" description="PHD-type" evidence="5">
    <location>
        <begin position="282"/>
        <end position="333"/>
    </location>
</feature>
<dbReference type="GO" id="GO:0008270">
    <property type="term" value="F:zinc ion binding"/>
    <property type="evidence" value="ECO:0007669"/>
    <property type="project" value="UniProtKB-KW"/>
</dbReference>
<evidence type="ECO:0000259" key="5">
    <source>
        <dbReference type="PROSITE" id="PS50016"/>
    </source>
</evidence>
<feature type="domain" description="CW-type" evidence="6">
    <location>
        <begin position="429"/>
        <end position="493"/>
    </location>
</feature>
<organism evidence="7 8">
    <name type="scientific">Tripterygium wilfordii</name>
    <name type="common">Thunder God vine</name>
    <dbReference type="NCBI Taxonomy" id="458696"/>
    <lineage>
        <taxon>Eukaryota</taxon>
        <taxon>Viridiplantae</taxon>
        <taxon>Streptophyta</taxon>
        <taxon>Embryophyta</taxon>
        <taxon>Tracheophyta</taxon>
        <taxon>Spermatophyta</taxon>
        <taxon>Magnoliopsida</taxon>
        <taxon>eudicotyledons</taxon>
        <taxon>Gunneridae</taxon>
        <taxon>Pentapetalae</taxon>
        <taxon>rosids</taxon>
        <taxon>fabids</taxon>
        <taxon>Celastrales</taxon>
        <taxon>Celastraceae</taxon>
        <taxon>Tripterygium</taxon>
    </lineage>
</organism>
<dbReference type="GO" id="GO:0006338">
    <property type="term" value="P:chromatin remodeling"/>
    <property type="evidence" value="ECO:0007669"/>
    <property type="project" value="InterPro"/>
</dbReference>
<dbReference type="GO" id="GO:0008623">
    <property type="term" value="C:CHRAC"/>
    <property type="evidence" value="ECO:0007669"/>
    <property type="project" value="TreeGrafter"/>
</dbReference>
<keyword evidence="1" id="KW-0479">Metal-binding</keyword>
<evidence type="ECO:0000313" key="8">
    <source>
        <dbReference type="Proteomes" id="UP000593562"/>
    </source>
</evidence>
<proteinExistence type="predicted"/>